<keyword evidence="5" id="KW-1185">Reference proteome</keyword>
<dbReference type="VEuPathDB" id="TrichDB:TVAGG3_0005010"/>
<feature type="repeat" description="ANK" evidence="3">
    <location>
        <begin position="442"/>
        <end position="474"/>
    </location>
</feature>
<sequence>MKTPRNDLSIDSFNVSLISKAPDLQIYYCLEEILFNPFDEHIKLAIDMIKEHFPDNRLHFAYKLITYVAEHRPHSWFFLSQIIQQIPPPPKPLNGCNFVYYLVKKGILPFKYSATRGRIDQSAEELLSGYPLTSLSHYIRTDDLDRVIGSPLDAGIFQMKLKLGDKEAPILGFAMYYNSDRVVKWLLTNECSFGQDVAEYAAMSGNLNYIHMCQQKGISLRNYINTIIEYHHNDILRDVIGSHKIAYDTQLALRIHNTLFLAWLGTSKNLLVERTEGGMTPMLRAAGDNNVEYVKFLETKGAKVSAKDKQGTNALIRAARHGAIDVVKYICQEKSNCDHSDIAGNTALAWAALKGHPDVMQVLIDKGADVNKKNNKGVSPMYNALQSRCYEAFEVLAKNGADLEEIMVGGVTPLIFAILNGMIQVIDKLLELGVKPDTKDSYGSTPLMHAAKEWQPKVAIKLLKYGANPEIQDPKGLTALQYTFCDEIKEMLRAHH</sequence>
<dbReference type="InterPro" id="IPR036770">
    <property type="entry name" value="Ankyrin_rpt-contain_sf"/>
</dbReference>
<keyword evidence="2 3" id="KW-0040">ANK repeat</keyword>
<name>A2ELI8_TRIV3</name>
<dbReference type="VEuPathDB" id="TrichDB:TVAG_257540"/>
<organism evidence="4 5">
    <name type="scientific">Trichomonas vaginalis (strain ATCC PRA-98 / G3)</name>
    <dbReference type="NCBI Taxonomy" id="412133"/>
    <lineage>
        <taxon>Eukaryota</taxon>
        <taxon>Metamonada</taxon>
        <taxon>Parabasalia</taxon>
        <taxon>Trichomonadida</taxon>
        <taxon>Trichomonadidae</taxon>
        <taxon>Trichomonas</taxon>
    </lineage>
</organism>
<evidence type="ECO:0000256" key="3">
    <source>
        <dbReference type="PROSITE-ProRule" id="PRU00023"/>
    </source>
</evidence>
<dbReference type="SUPFAM" id="SSF48403">
    <property type="entry name" value="Ankyrin repeat"/>
    <property type="match status" value="1"/>
</dbReference>
<dbReference type="PROSITE" id="PS50297">
    <property type="entry name" value="ANK_REP_REGION"/>
    <property type="match status" value="4"/>
</dbReference>
<evidence type="ECO:0000313" key="5">
    <source>
        <dbReference type="Proteomes" id="UP000001542"/>
    </source>
</evidence>
<dbReference type="Pfam" id="PF12796">
    <property type="entry name" value="Ank_2"/>
    <property type="match status" value="2"/>
</dbReference>
<dbReference type="InterPro" id="IPR002110">
    <property type="entry name" value="Ankyrin_rpt"/>
</dbReference>
<keyword evidence="1" id="KW-0677">Repeat</keyword>
<accession>A2ELI8</accession>
<feature type="repeat" description="ANK" evidence="3">
    <location>
        <begin position="343"/>
        <end position="375"/>
    </location>
</feature>
<reference evidence="4" key="1">
    <citation type="submission" date="2006-10" db="EMBL/GenBank/DDBJ databases">
        <authorList>
            <person name="Amadeo P."/>
            <person name="Zhao Q."/>
            <person name="Wortman J."/>
            <person name="Fraser-Liggett C."/>
            <person name="Carlton J."/>
        </authorList>
    </citation>
    <scope>NUCLEOTIDE SEQUENCE</scope>
    <source>
        <strain evidence="4">G3</strain>
    </source>
</reference>
<evidence type="ECO:0000256" key="1">
    <source>
        <dbReference type="ARBA" id="ARBA00022737"/>
    </source>
</evidence>
<dbReference type="Gene3D" id="1.25.40.20">
    <property type="entry name" value="Ankyrin repeat-containing domain"/>
    <property type="match status" value="1"/>
</dbReference>
<feature type="repeat" description="ANK" evidence="3">
    <location>
        <begin position="409"/>
        <end position="441"/>
    </location>
</feature>
<dbReference type="PANTHER" id="PTHR24193:SF121">
    <property type="entry name" value="ADA2A-CONTAINING COMPLEX COMPONENT 3, ISOFORM D"/>
    <property type="match status" value="1"/>
</dbReference>
<dbReference type="KEGG" id="tva:4764391"/>
<dbReference type="InterPro" id="IPR050663">
    <property type="entry name" value="Ankyrin-SOCS_Box"/>
</dbReference>
<dbReference type="EMBL" id="DS113422">
    <property type="protein sequence ID" value="EAY06515.1"/>
    <property type="molecule type" value="Genomic_DNA"/>
</dbReference>
<dbReference type="STRING" id="5722.A2ELI8"/>
<dbReference type="InParanoid" id="A2ELI8"/>
<evidence type="ECO:0000256" key="2">
    <source>
        <dbReference type="ARBA" id="ARBA00023043"/>
    </source>
</evidence>
<feature type="repeat" description="ANK" evidence="3">
    <location>
        <begin position="277"/>
        <end position="309"/>
    </location>
</feature>
<dbReference type="PANTHER" id="PTHR24193">
    <property type="entry name" value="ANKYRIN REPEAT PROTEIN"/>
    <property type="match status" value="1"/>
</dbReference>
<dbReference type="SMART" id="SM00248">
    <property type="entry name" value="ANK"/>
    <property type="match status" value="7"/>
</dbReference>
<dbReference type="PROSITE" id="PS50088">
    <property type="entry name" value="ANK_REPEAT"/>
    <property type="match status" value="4"/>
</dbReference>
<dbReference type="SMR" id="A2ELI8"/>
<dbReference type="OrthoDB" id="19174at2759"/>
<gene>
    <name evidence="4" type="ORF">TVAG_257540</name>
</gene>
<evidence type="ECO:0000313" key="4">
    <source>
        <dbReference type="EMBL" id="EAY06515.1"/>
    </source>
</evidence>
<dbReference type="Pfam" id="PF13637">
    <property type="entry name" value="Ank_4"/>
    <property type="match status" value="1"/>
</dbReference>
<reference evidence="4" key="2">
    <citation type="journal article" date="2007" name="Science">
        <title>Draft genome sequence of the sexually transmitted pathogen Trichomonas vaginalis.</title>
        <authorList>
            <person name="Carlton J.M."/>
            <person name="Hirt R.P."/>
            <person name="Silva J.C."/>
            <person name="Delcher A.L."/>
            <person name="Schatz M."/>
            <person name="Zhao Q."/>
            <person name="Wortman J.R."/>
            <person name="Bidwell S.L."/>
            <person name="Alsmark U.C.M."/>
            <person name="Besteiro S."/>
            <person name="Sicheritz-Ponten T."/>
            <person name="Noel C.J."/>
            <person name="Dacks J.B."/>
            <person name="Foster P.G."/>
            <person name="Simillion C."/>
            <person name="Van de Peer Y."/>
            <person name="Miranda-Saavedra D."/>
            <person name="Barton G.J."/>
            <person name="Westrop G.D."/>
            <person name="Mueller S."/>
            <person name="Dessi D."/>
            <person name="Fiori P.L."/>
            <person name="Ren Q."/>
            <person name="Paulsen I."/>
            <person name="Zhang H."/>
            <person name="Bastida-Corcuera F.D."/>
            <person name="Simoes-Barbosa A."/>
            <person name="Brown M.T."/>
            <person name="Hayes R.D."/>
            <person name="Mukherjee M."/>
            <person name="Okumura C.Y."/>
            <person name="Schneider R."/>
            <person name="Smith A.J."/>
            <person name="Vanacova S."/>
            <person name="Villalvazo M."/>
            <person name="Haas B.J."/>
            <person name="Pertea M."/>
            <person name="Feldblyum T.V."/>
            <person name="Utterback T.R."/>
            <person name="Shu C.L."/>
            <person name="Osoegawa K."/>
            <person name="de Jong P.J."/>
            <person name="Hrdy I."/>
            <person name="Horvathova L."/>
            <person name="Zubacova Z."/>
            <person name="Dolezal P."/>
            <person name="Malik S.B."/>
            <person name="Logsdon J.M. Jr."/>
            <person name="Henze K."/>
            <person name="Gupta A."/>
            <person name="Wang C.C."/>
            <person name="Dunne R.L."/>
            <person name="Upcroft J.A."/>
            <person name="Upcroft P."/>
            <person name="White O."/>
            <person name="Salzberg S.L."/>
            <person name="Tang P."/>
            <person name="Chiu C.-H."/>
            <person name="Lee Y.-S."/>
            <person name="Embley T.M."/>
            <person name="Coombs G.H."/>
            <person name="Mottram J.C."/>
            <person name="Tachezy J."/>
            <person name="Fraser-Liggett C.M."/>
            <person name="Johnson P.J."/>
        </authorList>
    </citation>
    <scope>NUCLEOTIDE SEQUENCE [LARGE SCALE GENOMIC DNA]</scope>
    <source>
        <strain evidence="4">G3</strain>
    </source>
</reference>
<proteinExistence type="predicted"/>
<dbReference type="RefSeq" id="XP_001318738.1">
    <property type="nucleotide sequence ID" value="XM_001318703.1"/>
</dbReference>
<dbReference type="AlphaFoldDB" id="A2ELI8"/>
<dbReference type="Proteomes" id="UP000001542">
    <property type="component" value="Unassembled WGS sequence"/>
</dbReference>
<protein>
    <submittedName>
        <fullName evidence="4">Uncharacterized protein</fullName>
    </submittedName>
</protein>